<evidence type="ECO:0000313" key="2">
    <source>
        <dbReference type="Proteomes" id="UP000295142"/>
    </source>
</evidence>
<dbReference type="AlphaFoldDB" id="A0A4R2K9X6"/>
<dbReference type="Proteomes" id="UP000295142">
    <property type="component" value="Unassembled WGS sequence"/>
</dbReference>
<evidence type="ECO:0000313" key="1">
    <source>
        <dbReference type="EMBL" id="TCO70251.1"/>
    </source>
</evidence>
<keyword evidence="2" id="KW-1185">Reference proteome</keyword>
<accession>A0A4R2K9X6</accession>
<comment type="caution">
    <text evidence="1">The sequence shown here is derived from an EMBL/GenBank/DDBJ whole genome shotgun (WGS) entry which is preliminary data.</text>
</comment>
<reference evidence="1 2" key="1">
    <citation type="submission" date="2019-03" db="EMBL/GenBank/DDBJ databases">
        <title>Genomic Encyclopedia of Type Strains, Phase IV (KMG-IV): sequencing the most valuable type-strain genomes for metagenomic binning, comparative biology and taxonomic classification.</title>
        <authorList>
            <person name="Goeker M."/>
        </authorList>
    </citation>
    <scope>NUCLEOTIDE SEQUENCE [LARGE SCALE GENOMIC DNA]</scope>
    <source>
        <strain evidence="1 2">DSM 4868</strain>
    </source>
</reference>
<dbReference type="RefSeq" id="WP_132545431.1">
    <property type="nucleotide sequence ID" value="NZ_SLWW01000010.1"/>
</dbReference>
<dbReference type="EMBL" id="SLWW01000010">
    <property type="protein sequence ID" value="TCO70251.1"/>
    <property type="molecule type" value="Genomic_DNA"/>
</dbReference>
<name>A0A4R2K9X6_9RHOB</name>
<gene>
    <name evidence="1" type="ORF">EV655_11015</name>
</gene>
<sequence length="108" mass="11622">MRKSTYLRGVSTAALDIADAARSHAETLAECNDEALLEGIQFGVKWEDGRAVGEHGDCPAGTLFSQGVVEFHGELLTYARALVMSRRELAGALIETVNDLAEADREDA</sequence>
<organism evidence="1 2">
    <name type="scientific">Rhodovulum euryhalinum</name>
    <dbReference type="NCBI Taxonomy" id="35805"/>
    <lineage>
        <taxon>Bacteria</taxon>
        <taxon>Pseudomonadati</taxon>
        <taxon>Pseudomonadota</taxon>
        <taxon>Alphaproteobacteria</taxon>
        <taxon>Rhodobacterales</taxon>
        <taxon>Paracoccaceae</taxon>
        <taxon>Rhodovulum</taxon>
    </lineage>
</organism>
<proteinExistence type="predicted"/>
<protein>
    <submittedName>
        <fullName evidence="1">Uncharacterized protein</fullName>
    </submittedName>
</protein>